<dbReference type="InParanoid" id="A0A3Q7F877"/>
<accession>A0A3Q7F877</accession>
<organism evidence="1">
    <name type="scientific">Solanum lycopersicum</name>
    <name type="common">Tomato</name>
    <name type="synonym">Lycopersicon esculentum</name>
    <dbReference type="NCBI Taxonomy" id="4081"/>
    <lineage>
        <taxon>Eukaryota</taxon>
        <taxon>Viridiplantae</taxon>
        <taxon>Streptophyta</taxon>
        <taxon>Embryophyta</taxon>
        <taxon>Tracheophyta</taxon>
        <taxon>Spermatophyta</taxon>
        <taxon>Magnoliopsida</taxon>
        <taxon>eudicotyledons</taxon>
        <taxon>Gunneridae</taxon>
        <taxon>Pentapetalae</taxon>
        <taxon>asterids</taxon>
        <taxon>lamiids</taxon>
        <taxon>Solanales</taxon>
        <taxon>Solanaceae</taxon>
        <taxon>Solanoideae</taxon>
        <taxon>Solaneae</taxon>
        <taxon>Solanum</taxon>
        <taxon>Solanum subgen. Lycopersicon</taxon>
    </lineage>
</organism>
<dbReference type="Proteomes" id="UP000004994">
    <property type="component" value="Chromosome 2"/>
</dbReference>
<proteinExistence type="predicted"/>
<dbReference type="AlphaFoldDB" id="A0A3Q7F877"/>
<evidence type="ECO:0000313" key="2">
    <source>
        <dbReference type="Proteomes" id="UP000004994"/>
    </source>
</evidence>
<dbReference type="Gramene" id="Solyc02g086795.1.1">
    <property type="protein sequence ID" value="Solyc02g086795.1.1"/>
    <property type="gene ID" value="Solyc02g086795.1"/>
</dbReference>
<reference evidence="1" key="1">
    <citation type="journal article" date="2012" name="Nature">
        <title>The tomato genome sequence provides insights into fleshy fruit evolution.</title>
        <authorList>
            <consortium name="Tomato Genome Consortium"/>
        </authorList>
    </citation>
    <scope>NUCLEOTIDE SEQUENCE [LARGE SCALE GENOMIC DNA]</scope>
    <source>
        <strain evidence="1">cv. Heinz 1706</strain>
    </source>
</reference>
<sequence>MEEKKKKAKICSMFLFSSKIALSVLECTQASASSGRLHLVFDYFGTPLHFGIVLRTVDGNIVFEGGQGKSLRSRGSSSHEVAGAIKYLVDHKQNVI</sequence>
<dbReference type="EnsemblPlants" id="Solyc02g086795.1.1">
    <property type="protein sequence ID" value="Solyc02g086795.1.1"/>
    <property type="gene ID" value="Solyc02g086795.1"/>
</dbReference>
<protein>
    <submittedName>
        <fullName evidence="1">Uncharacterized protein</fullName>
    </submittedName>
</protein>
<name>A0A3Q7F877_SOLLC</name>
<keyword evidence="2" id="KW-1185">Reference proteome</keyword>
<reference evidence="1" key="2">
    <citation type="submission" date="2019-01" db="UniProtKB">
        <authorList>
            <consortium name="EnsemblPlants"/>
        </authorList>
    </citation>
    <scope>IDENTIFICATION</scope>
    <source>
        <strain evidence="1">cv. Heinz 1706</strain>
    </source>
</reference>
<evidence type="ECO:0000313" key="1">
    <source>
        <dbReference type="EnsemblPlants" id="Solyc02g086795.1.1"/>
    </source>
</evidence>